<feature type="compositionally biased region" description="Low complexity" evidence="1">
    <location>
        <begin position="63"/>
        <end position="95"/>
    </location>
</feature>
<feature type="compositionally biased region" description="Low complexity" evidence="1">
    <location>
        <begin position="36"/>
        <end position="54"/>
    </location>
</feature>
<evidence type="ECO:0000313" key="3">
    <source>
        <dbReference type="Proteomes" id="UP001396334"/>
    </source>
</evidence>
<dbReference type="Proteomes" id="UP001396334">
    <property type="component" value="Unassembled WGS sequence"/>
</dbReference>
<gene>
    <name evidence="2" type="ORF">V6N11_017621</name>
</gene>
<reference evidence="2 3" key="1">
    <citation type="journal article" date="2024" name="G3 (Bethesda)">
        <title>Genome assembly of Hibiscus sabdariffa L. provides insights into metabolisms of medicinal natural products.</title>
        <authorList>
            <person name="Kim T."/>
        </authorList>
    </citation>
    <scope>NUCLEOTIDE SEQUENCE [LARGE SCALE GENOMIC DNA]</scope>
    <source>
        <strain evidence="2">TK-2024</strain>
        <tissue evidence="2">Old leaves</tissue>
    </source>
</reference>
<evidence type="ECO:0000256" key="1">
    <source>
        <dbReference type="SAM" id="MobiDB-lite"/>
    </source>
</evidence>
<organism evidence="2 3">
    <name type="scientific">Hibiscus sabdariffa</name>
    <name type="common">roselle</name>
    <dbReference type="NCBI Taxonomy" id="183260"/>
    <lineage>
        <taxon>Eukaryota</taxon>
        <taxon>Viridiplantae</taxon>
        <taxon>Streptophyta</taxon>
        <taxon>Embryophyta</taxon>
        <taxon>Tracheophyta</taxon>
        <taxon>Spermatophyta</taxon>
        <taxon>Magnoliopsida</taxon>
        <taxon>eudicotyledons</taxon>
        <taxon>Gunneridae</taxon>
        <taxon>Pentapetalae</taxon>
        <taxon>rosids</taxon>
        <taxon>malvids</taxon>
        <taxon>Malvales</taxon>
        <taxon>Malvaceae</taxon>
        <taxon>Malvoideae</taxon>
        <taxon>Hibiscus</taxon>
    </lineage>
</organism>
<feature type="region of interest" description="Disordered" evidence="1">
    <location>
        <begin position="167"/>
        <end position="188"/>
    </location>
</feature>
<name>A0ABR2TYK8_9ROSI</name>
<feature type="region of interest" description="Disordered" evidence="1">
    <location>
        <begin position="201"/>
        <end position="296"/>
    </location>
</feature>
<comment type="caution">
    <text evidence="2">The sequence shown here is derived from an EMBL/GenBank/DDBJ whole genome shotgun (WGS) entry which is preliminary data.</text>
</comment>
<sequence length="296" mass="31595">MRKMDIADATLIRVAMPTPPVSPAHSPDADTEEAGPSAPVEAQPSAPAAAHSPPTASPPVFPVPSHTSTTSPTPTPAAMPTSRRSTPDSPLGSTPSTPPSPPPAQSEEAVPLHILQLRSQLQRIEARQLHFQEETKVFQQTLINFLCFQFPSATTFFGQQSATQPHAHHFAATQPIPSANPSVPAGDTEEVHLSFDDENDIFDWQSPIDHPNPIGPTPQMVEAPESSTARHTKSSEPAKAPVLSPAPTPAKSSLADHTTPDSPARRKGNAPVGRTISRHAPSSLEEEEQLHRPTKR</sequence>
<feature type="region of interest" description="Disordered" evidence="1">
    <location>
        <begin position="1"/>
        <end position="107"/>
    </location>
</feature>
<evidence type="ECO:0000313" key="2">
    <source>
        <dbReference type="EMBL" id="KAK9042552.1"/>
    </source>
</evidence>
<accession>A0ABR2TYK8</accession>
<keyword evidence="3" id="KW-1185">Reference proteome</keyword>
<dbReference type="EMBL" id="JBBPBN010000004">
    <property type="protein sequence ID" value="KAK9042552.1"/>
    <property type="molecule type" value="Genomic_DNA"/>
</dbReference>
<proteinExistence type="predicted"/>
<protein>
    <submittedName>
        <fullName evidence="2">Uncharacterized protein</fullName>
    </submittedName>
</protein>